<evidence type="ECO:0000259" key="3">
    <source>
        <dbReference type="Pfam" id="PF03816"/>
    </source>
</evidence>
<keyword evidence="5" id="KW-1185">Reference proteome</keyword>
<organism evidence="4 5">
    <name type="scientific">Natronincola peptidivorans</name>
    <dbReference type="NCBI Taxonomy" id="426128"/>
    <lineage>
        <taxon>Bacteria</taxon>
        <taxon>Bacillati</taxon>
        <taxon>Bacillota</taxon>
        <taxon>Clostridia</taxon>
        <taxon>Peptostreptococcales</taxon>
        <taxon>Natronincolaceae</taxon>
        <taxon>Natronincola</taxon>
    </lineage>
</organism>
<evidence type="ECO:0000313" key="5">
    <source>
        <dbReference type="Proteomes" id="UP000199568"/>
    </source>
</evidence>
<dbReference type="AlphaFoldDB" id="A0A1I0CPP4"/>
<comment type="similarity">
    <text evidence="1">Belongs to the LytR/CpsA/Psr (LCP) family.</text>
</comment>
<keyword evidence="2" id="KW-0812">Transmembrane</keyword>
<dbReference type="Gene3D" id="3.40.630.190">
    <property type="entry name" value="LCP protein"/>
    <property type="match status" value="1"/>
</dbReference>
<gene>
    <name evidence="4" type="ORF">SAMN05660297_01695</name>
</gene>
<feature type="transmembrane region" description="Helical" evidence="2">
    <location>
        <begin position="6"/>
        <end position="26"/>
    </location>
</feature>
<evidence type="ECO:0000256" key="2">
    <source>
        <dbReference type="SAM" id="Phobius"/>
    </source>
</evidence>
<dbReference type="NCBIfam" id="TIGR00350">
    <property type="entry name" value="lytR_cpsA_psr"/>
    <property type="match status" value="1"/>
</dbReference>
<name>A0A1I0CPP4_9FIRM</name>
<proteinExistence type="inferred from homology"/>
<reference evidence="4 5" key="1">
    <citation type="submission" date="2016-10" db="EMBL/GenBank/DDBJ databases">
        <authorList>
            <person name="de Groot N.N."/>
        </authorList>
    </citation>
    <scope>NUCLEOTIDE SEQUENCE [LARGE SCALE GENOMIC DNA]</scope>
    <source>
        <strain evidence="4 5">DSM 18979</strain>
    </source>
</reference>
<evidence type="ECO:0000256" key="1">
    <source>
        <dbReference type="ARBA" id="ARBA00006068"/>
    </source>
</evidence>
<dbReference type="PANTHER" id="PTHR33392:SF6">
    <property type="entry name" value="POLYISOPRENYL-TEICHOIC ACID--PEPTIDOGLYCAN TEICHOIC ACID TRANSFERASE TAGU"/>
    <property type="match status" value="1"/>
</dbReference>
<dbReference type="EMBL" id="FOHU01000006">
    <property type="protein sequence ID" value="SET21475.1"/>
    <property type="molecule type" value="Genomic_DNA"/>
</dbReference>
<evidence type="ECO:0000313" key="4">
    <source>
        <dbReference type="EMBL" id="SET21475.1"/>
    </source>
</evidence>
<dbReference type="InterPro" id="IPR004474">
    <property type="entry name" value="LytR_CpsA_psr"/>
</dbReference>
<sequence>MDKNKILKISMISILTIMLMVGVFGFNKYNTMKNPHQAFEEDLKRQEDTTGEDDGDAMEESVLGKNVLNLLFLGVDSTETRETREMGYRSDTIMLVSMNLDTKKVRLLSIPRDSYTEVPGSRRKDKINHAMAFGGGPKRNGNQYAVEAVEGLLGIDVHYYVTMDLDAVKDVVDTIGDVTIEVERSMEYDGKRLAKGVQTLNGQQALVYLSNRNAPTGDFARIQQQQNFMMALFQQTKEKGKITDILPLYLRMQNKIFTDLNIEQIGALVLFLKDLNPKDIETFTLRGNHMFIEDIYYLDIDGEYMEKILNTFFS</sequence>
<dbReference type="Proteomes" id="UP000199568">
    <property type="component" value="Unassembled WGS sequence"/>
</dbReference>
<dbReference type="STRING" id="426128.SAMN05660297_01695"/>
<dbReference type="RefSeq" id="WP_090442238.1">
    <property type="nucleotide sequence ID" value="NZ_FOHU01000006.1"/>
</dbReference>
<dbReference type="PANTHER" id="PTHR33392">
    <property type="entry name" value="POLYISOPRENYL-TEICHOIC ACID--PEPTIDOGLYCAN TEICHOIC ACID TRANSFERASE TAGU"/>
    <property type="match status" value="1"/>
</dbReference>
<dbReference type="Pfam" id="PF03816">
    <property type="entry name" value="LytR_cpsA_psr"/>
    <property type="match status" value="1"/>
</dbReference>
<feature type="domain" description="Cell envelope-related transcriptional attenuator" evidence="3">
    <location>
        <begin position="89"/>
        <end position="237"/>
    </location>
</feature>
<keyword evidence="2" id="KW-0472">Membrane</keyword>
<dbReference type="OrthoDB" id="9782542at2"/>
<accession>A0A1I0CPP4</accession>
<dbReference type="InterPro" id="IPR050922">
    <property type="entry name" value="LytR/CpsA/Psr_CW_biosynth"/>
</dbReference>
<keyword evidence="2" id="KW-1133">Transmembrane helix</keyword>
<protein>
    <submittedName>
        <fullName evidence="4">Transcriptional attenuator, LytR family</fullName>
    </submittedName>
</protein>